<comment type="caution">
    <text evidence="5">The sequence shown here is derived from an EMBL/GenBank/DDBJ whole genome shotgun (WGS) entry which is preliminary data.</text>
</comment>
<evidence type="ECO:0000256" key="2">
    <source>
        <dbReference type="ARBA" id="ARBA00022741"/>
    </source>
</evidence>
<proteinExistence type="inferred from homology"/>
<keyword evidence="2" id="KW-0547">Nucleotide-binding</keyword>
<dbReference type="InterPro" id="IPR027417">
    <property type="entry name" value="P-loop_NTPase"/>
</dbReference>
<comment type="similarity">
    <text evidence="1">Belongs to the GPN-loop GTPase family.</text>
</comment>
<evidence type="ECO:0000256" key="4">
    <source>
        <dbReference type="ARBA" id="ARBA00023134"/>
    </source>
</evidence>
<evidence type="ECO:0000256" key="1">
    <source>
        <dbReference type="ARBA" id="ARBA00005290"/>
    </source>
</evidence>
<name>A0ABU4LF76_9ACTN</name>
<reference evidence="5 6" key="1">
    <citation type="journal article" date="2023" name="Microb. Genom.">
        <title>Mesoterricola silvestris gen. nov., sp. nov., Mesoterricola sediminis sp. nov., Geothrix oryzae sp. nov., Geothrix edaphica sp. nov., Geothrix rubra sp. nov., and Geothrix limicola sp. nov., six novel members of Acidobacteriota isolated from soils.</title>
        <authorList>
            <person name="Weisberg A.J."/>
            <person name="Pearce E."/>
            <person name="Kramer C.G."/>
            <person name="Chang J.H."/>
            <person name="Clarke C.R."/>
        </authorList>
    </citation>
    <scope>NUCLEOTIDE SEQUENCE [LARGE SCALE GENOMIC DNA]</scope>
    <source>
        <strain evidence="5 6">NRRL_B-2795</strain>
    </source>
</reference>
<organism evidence="5 6">
    <name type="scientific">Streptomyces griseiscabiei</name>
    <dbReference type="NCBI Taxonomy" id="2993540"/>
    <lineage>
        <taxon>Bacteria</taxon>
        <taxon>Bacillati</taxon>
        <taxon>Actinomycetota</taxon>
        <taxon>Actinomycetes</taxon>
        <taxon>Kitasatosporales</taxon>
        <taxon>Streptomycetaceae</taxon>
        <taxon>Streptomyces</taxon>
    </lineage>
</organism>
<gene>
    <name evidence="5" type="ORF">PV517_35445</name>
</gene>
<dbReference type="Gene3D" id="3.40.50.300">
    <property type="entry name" value="P-loop containing nucleotide triphosphate hydrolases"/>
    <property type="match status" value="1"/>
</dbReference>
<dbReference type="SUPFAM" id="SSF52540">
    <property type="entry name" value="P-loop containing nucleoside triphosphate hydrolases"/>
    <property type="match status" value="1"/>
</dbReference>
<evidence type="ECO:0000256" key="3">
    <source>
        <dbReference type="ARBA" id="ARBA00022801"/>
    </source>
</evidence>
<dbReference type="Pfam" id="PF03029">
    <property type="entry name" value="ATP_bind_1"/>
    <property type="match status" value="1"/>
</dbReference>
<sequence>MPGFTDSEPPILRGDERTAKILVAGHFAAGKTTFVHGLSQIPPVSTEEVMTSAGADLDHTDLPSKTTTTVAMDFGRLHLADDLVLYLFGAPGQPRFFNILTDLARGALGALVLTDTRRLEETYPILERVEQLRLPYTVAVNAFDGAPVHPEVRLREVMALDATTPLVTCDARDRNSSRNALITLVRHLVTLNSESTR</sequence>
<evidence type="ECO:0000313" key="6">
    <source>
        <dbReference type="Proteomes" id="UP001271723"/>
    </source>
</evidence>
<dbReference type="PANTHER" id="PTHR42708">
    <property type="entry name" value="ATP/GTP-BINDING PROTEIN-RELATED"/>
    <property type="match status" value="1"/>
</dbReference>
<dbReference type="RefSeq" id="WP_234373967.1">
    <property type="nucleotide sequence ID" value="NZ_JAGJBZ010000005.1"/>
</dbReference>
<dbReference type="InterPro" id="IPR004130">
    <property type="entry name" value="Gpn"/>
</dbReference>
<dbReference type="InterPro" id="IPR052705">
    <property type="entry name" value="Gliding_Motility_GTPase"/>
</dbReference>
<protein>
    <submittedName>
        <fullName evidence="5">ATP/GTP-binding protein</fullName>
    </submittedName>
</protein>
<dbReference type="CDD" id="cd00882">
    <property type="entry name" value="Ras_like_GTPase"/>
    <property type="match status" value="1"/>
</dbReference>
<accession>A0ABU4LF76</accession>
<keyword evidence="4" id="KW-0342">GTP-binding</keyword>
<dbReference type="EMBL" id="JARAVY010000017">
    <property type="protein sequence ID" value="MDX2913950.1"/>
    <property type="molecule type" value="Genomic_DNA"/>
</dbReference>
<dbReference type="PANTHER" id="PTHR42708:SF1">
    <property type="entry name" value="GLIDING MOTILITY PROTEIN MGLA"/>
    <property type="match status" value="1"/>
</dbReference>
<keyword evidence="6" id="KW-1185">Reference proteome</keyword>
<keyword evidence="3" id="KW-0378">Hydrolase</keyword>
<evidence type="ECO:0000313" key="5">
    <source>
        <dbReference type="EMBL" id="MDX2913950.1"/>
    </source>
</evidence>
<dbReference type="Proteomes" id="UP001271723">
    <property type="component" value="Unassembled WGS sequence"/>
</dbReference>